<evidence type="ECO:0000256" key="2">
    <source>
        <dbReference type="SAM" id="Phobius"/>
    </source>
</evidence>
<reference evidence="4 5" key="2">
    <citation type="journal article" date="2019" name="Appl. Environ. Microbiol.">
        <title>Population genetics and characterization of Campylobacter jejuni isolates in western jackdaws and game birds in Finland.</title>
        <authorList>
            <person name="Kovanen S."/>
            <person name="Rossi M."/>
            <person name="Pohja-Mykra M."/>
            <person name="Nieminen T."/>
            <person name="Raunio-Saarnisto M."/>
            <person name="Sauvala M."/>
            <person name="Fredriksson-Ahomaa M."/>
            <person name="Hanninen M.L."/>
            <person name="Kivisto R."/>
        </authorList>
    </citation>
    <scope>NUCLEOTIDE SEQUENCE [LARGE SCALE GENOMIC DNA]</scope>
    <source>
        <strain evidence="4 5">CB313</strain>
        <strain evidence="3">SO-26</strain>
    </source>
</reference>
<reference evidence="3" key="1">
    <citation type="submission" date="2018-01" db="EMBL/GenBank/DDBJ databases">
        <authorList>
            <person name="Kovanen S."/>
            <person name="Nieminen T."/>
            <person name="Pohja-Mykra M."/>
            <person name="Raunio-Saarnisto M."/>
            <person name="Sauvala M."/>
            <person name="Fredriksson-Ahomaa M."/>
            <person name="Hanninen M.-L."/>
            <person name="Kivisto R."/>
        </authorList>
    </citation>
    <scope>NUCLEOTIDE SEQUENCE</scope>
    <source>
        <strain evidence="3">SO-26</strain>
    </source>
</reference>
<evidence type="ECO:0000313" key="5">
    <source>
        <dbReference type="Proteomes" id="UP000288507"/>
    </source>
</evidence>
<keyword evidence="2" id="KW-1133">Transmembrane helix</keyword>
<evidence type="ECO:0008006" key="6">
    <source>
        <dbReference type="Google" id="ProtNLM"/>
    </source>
</evidence>
<dbReference type="Proteomes" id="UP000288507">
    <property type="component" value="Unassembled WGS sequence"/>
</dbReference>
<dbReference type="EMBL" id="PRBV01000024">
    <property type="protein sequence ID" value="RTJ77988.1"/>
    <property type="molecule type" value="Genomic_DNA"/>
</dbReference>
<dbReference type="RefSeq" id="WP_126232539.1">
    <property type="nucleotide sequence ID" value="NZ_PQZD01000003.1"/>
</dbReference>
<feature type="transmembrane region" description="Helical" evidence="2">
    <location>
        <begin position="26"/>
        <end position="47"/>
    </location>
</feature>
<comment type="caution">
    <text evidence="4">The sequence shown here is derived from an EMBL/GenBank/DDBJ whole genome shotgun (WGS) entry which is preliminary data.</text>
</comment>
<feature type="coiled-coil region" evidence="1">
    <location>
        <begin position="51"/>
        <end position="78"/>
    </location>
</feature>
<evidence type="ECO:0000256" key="1">
    <source>
        <dbReference type="SAM" id="Coils"/>
    </source>
</evidence>
<dbReference type="Proteomes" id="UP000287197">
    <property type="component" value="Unassembled WGS sequence"/>
</dbReference>
<dbReference type="AlphaFoldDB" id="A0A431E9I5"/>
<dbReference type="EMBL" id="PQZD01000003">
    <property type="protein sequence ID" value="RTI48675.1"/>
    <property type="molecule type" value="Genomic_DNA"/>
</dbReference>
<keyword evidence="2" id="KW-0472">Membrane</keyword>
<name>A0A431E9I5_CAMJU</name>
<organism evidence="4 5">
    <name type="scientific">Campylobacter jejuni</name>
    <dbReference type="NCBI Taxonomy" id="197"/>
    <lineage>
        <taxon>Bacteria</taxon>
        <taxon>Pseudomonadati</taxon>
        <taxon>Campylobacterota</taxon>
        <taxon>Epsilonproteobacteria</taxon>
        <taxon>Campylobacterales</taxon>
        <taxon>Campylobacteraceae</taxon>
        <taxon>Campylobacter</taxon>
    </lineage>
</organism>
<keyword evidence="1" id="KW-0175">Coiled coil</keyword>
<gene>
    <name evidence="4" type="ORF">C3H57_09665</name>
    <name evidence="3" type="ORF">C3I27_04425</name>
</gene>
<sequence>MGEVAGGVTPQDLGNLISTSKQYESLGITGVTFLMFILCLVVAYRLFKSKLNDCEQTRQTVLLKIDEIKEEVSRLKDLLYEIRASQGVR</sequence>
<keyword evidence="2" id="KW-0812">Transmembrane</keyword>
<proteinExistence type="predicted"/>
<evidence type="ECO:0000313" key="4">
    <source>
        <dbReference type="EMBL" id="RTJ77988.1"/>
    </source>
</evidence>
<protein>
    <recommendedName>
        <fullName evidence="6">Holin</fullName>
    </recommendedName>
</protein>
<evidence type="ECO:0000313" key="3">
    <source>
        <dbReference type="EMBL" id="RTI48675.1"/>
    </source>
</evidence>
<accession>A0A431E9I5</accession>